<keyword evidence="4" id="KW-0560">Oxidoreductase</keyword>
<dbReference type="EMBL" id="VNFH01000009">
    <property type="protein sequence ID" value="TVU68711.1"/>
    <property type="molecule type" value="Genomic_DNA"/>
</dbReference>
<protein>
    <submittedName>
        <fullName evidence="4">Glycolate oxidase subunit GlcE</fullName>
        <ecNumber evidence="4">1.1.99.14</ecNumber>
    </submittedName>
</protein>
<dbReference type="InterPro" id="IPR016169">
    <property type="entry name" value="FAD-bd_PCMH_sub2"/>
</dbReference>
<feature type="domain" description="FAD-binding PCMH-type" evidence="3">
    <location>
        <begin position="11"/>
        <end position="195"/>
    </location>
</feature>
<evidence type="ECO:0000256" key="2">
    <source>
        <dbReference type="ARBA" id="ARBA00022827"/>
    </source>
</evidence>
<dbReference type="PROSITE" id="PS51387">
    <property type="entry name" value="FAD_PCMH"/>
    <property type="match status" value="1"/>
</dbReference>
<dbReference type="GO" id="GO:0019154">
    <property type="term" value="F:glycolate dehydrogenase activity"/>
    <property type="evidence" value="ECO:0007669"/>
    <property type="project" value="UniProtKB-EC"/>
</dbReference>
<dbReference type="InterPro" id="IPR006094">
    <property type="entry name" value="Oxid_FAD_bind_N"/>
</dbReference>
<dbReference type="PANTHER" id="PTHR11748:SF103">
    <property type="entry name" value="GLYCOLATE OXIDASE SUBUNIT GLCE"/>
    <property type="match status" value="1"/>
</dbReference>
<evidence type="ECO:0000256" key="1">
    <source>
        <dbReference type="ARBA" id="ARBA00022630"/>
    </source>
</evidence>
<keyword evidence="2" id="KW-0274">FAD</keyword>
<dbReference type="EC" id="1.1.99.14" evidence="4"/>
<dbReference type="InterPro" id="IPR016166">
    <property type="entry name" value="FAD-bd_PCMH"/>
</dbReference>
<evidence type="ECO:0000259" key="3">
    <source>
        <dbReference type="PROSITE" id="PS51387"/>
    </source>
</evidence>
<dbReference type="Gene3D" id="3.30.465.10">
    <property type="match status" value="1"/>
</dbReference>
<dbReference type="InterPro" id="IPR036318">
    <property type="entry name" value="FAD-bd_PCMH-like_sf"/>
</dbReference>
<dbReference type="Pfam" id="PF01565">
    <property type="entry name" value="FAD_binding_4"/>
    <property type="match status" value="1"/>
</dbReference>
<gene>
    <name evidence="4" type="primary">glcE</name>
    <name evidence="4" type="ORF">FQP86_13025</name>
</gene>
<evidence type="ECO:0000313" key="4">
    <source>
        <dbReference type="EMBL" id="TVU68711.1"/>
    </source>
</evidence>
<comment type="caution">
    <text evidence="4">The sequence shown here is derived from an EMBL/GenBank/DDBJ whole genome shotgun (WGS) entry which is preliminary data.</text>
</comment>
<dbReference type="NCBIfam" id="NF008439">
    <property type="entry name" value="PRK11282.1"/>
    <property type="match status" value="1"/>
</dbReference>
<keyword evidence="1" id="KW-0285">Flavoprotein</keyword>
<reference evidence="4 5" key="1">
    <citation type="submission" date="2019-07" db="EMBL/GenBank/DDBJ databases">
        <title>Diversity of Bacteria from Kongsfjorden, Arctic.</title>
        <authorList>
            <person name="Yu Y."/>
        </authorList>
    </citation>
    <scope>NUCLEOTIDE SEQUENCE [LARGE SCALE GENOMIC DNA]</scope>
    <source>
        <strain evidence="4 5">SM1923</strain>
    </source>
</reference>
<dbReference type="OrthoDB" id="9811557at2"/>
<accession>A0A558HHY7</accession>
<evidence type="ECO:0000313" key="5">
    <source>
        <dbReference type="Proteomes" id="UP000319941"/>
    </source>
</evidence>
<dbReference type="STRING" id="553385.GCA_000591415_01475"/>
<sequence>MSEPSPVSQRQVPAHAEYAHGNQNGHDASEALGEQVRAAHAAQRPLRITGSGSKAFLGRKVKADEVLDMRAHHGITHYDPVELMVSVRAGTPLAELEAVLAEQHQHLSCEPPHFGANATVGGTLACGLSGPRRPWSGSLRDLVLGTRIISAEGKALRFGGEVMKNVAGYDLSRLMTGAQGTLGVISEVSLKVMPRPAASQSLCLELPLSEALTRLTAWGRTPLPITAASWQAGTLSLRLEGGMRSVEAGVTMLGGESLGESSDTGNHWTALREHQLPFFTTRASHEALWRLSLPLVFNHGDWQAAVSETLGHIDEADLLCDWAGAQRWLYSDAPAERVRQLAHRLGGHAVCYTPGVVSEQDSPLMPLDTINARYHAQLKQQLDPLGILNPGRLYAGL</sequence>
<keyword evidence="5" id="KW-1185">Reference proteome</keyword>
<name>A0A558HHY7_9GAMM</name>
<dbReference type="PANTHER" id="PTHR11748">
    <property type="entry name" value="D-LACTATE DEHYDROGENASE"/>
    <property type="match status" value="1"/>
</dbReference>
<dbReference type="SUPFAM" id="SSF55103">
    <property type="entry name" value="FAD-linked oxidases, C-terminal domain"/>
    <property type="match status" value="1"/>
</dbReference>
<dbReference type="AlphaFoldDB" id="A0A558HHY7"/>
<dbReference type="InterPro" id="IPR016164">
    <property type="entry name" value="FAD-linked_Oxase-like_C"/>
</dbReference>
<proteinExistence type="predicted"/>
<dbReference type="SUPFAM" id="SSF56176">
    <property type="entry name" value="FAD-binding/transporter-associated domain-like"/>
    <property type="match status" value="1"/>
</dbReference>
<dbReference type="RefSeq" id="WP_144727798.1">
    <property type="nucleotide sequence ID" value="NZ_CAWOWR010000147.1"/>
</dbReference>
<dbReference type="Proteomes" id="UP000319941">
    <property type="component" value="Unassembled WGS sequence"/>
</dbReference>
<organism evidence="4 5">
    <name type="scientific">Cobetia crustatorum</name>
    <dbReference type="NCBI Taxonomy" id="553385"/>
    <lineage>
        <taxon>Bacteria</taxon>
        <taxon>Pseudomonadati</taxon>
        <taxon>Pseudomonadota</taxon>
        <taxon>Gammaproteobacteria</taxon>
        <taxon>Oceanospirillales</taxon>
        <taxon>Halomonadaceae</taxon>
        <taxon>Cobetia</taxon>
    </lineage>
</organism>
<dbReference type="GO" id="GO:0071949">
    <property type="term" value="F:FAD binding"/>
    <property type="evidence" value="ECO:0007669"/>
    <property type="project" value="InterPro"/>
</dbReference>